<evidence type="ECO:0000313" key="1">
    <source>
        <dbReference type="EMBL" id="MEM4989107.1"/>
    </source>
</evidence>
<dbReference type="RefSeq" id="WP_342830384.1">
    <property type="nucleotide sequence ID" value="NZ_JBANDC010000012.1"/>
</dbReference>
<dbReference type="Proteomes" id="UP001495910">
    <property type="component" value="Unassembled WGS sequence"/>
</dbReference>
<accession>A0ABU9PYW7</accession>
<sequence length="76" mass="7970">MISSVGAQAMVLLIEKGIEASKKGLEKAQSMTGGDDDKKIALEAGEMLATGNFFGQVAMNLQKSQNDAKQGIAQKV</sequence>
<comment type="caution">
    <text evidence="1">The sequence shown here is derived from an EMBL/GenBank/DDBJ whole genome shotgun (WGS) entry which is preliminary data.</text>
</comment>
<evidence type="ECO:0000313" key="2">
    <source>
        <dbReference type="Proteomes" id="UP001495910"/>
    </source>
</evidence>
<dbReference type="EMBL" id="JBANDC010000012">
    <property type="protein sequence ID" value="MEM4989107.1"/>
    <property type="molecule type" value="Genomic_DNA"/>
</dbReference>
<name>A0ABU9PYW7_9BURK</name>
<keyword evidence="2" id="KW-1185">Reference proteome</keyword>
<gene>
    <name evidence="1" type="ORF">V8G57_17080</name>
</gene>
<protein>
    <submittedName>
        <fullName evidence="1">Uncharacterized protein</fullName>
    </submittedName>
</protein>
<reference evidence="1 2" key="1">
    <citation type="submission" date="2024-02" db="EMBL/GenBank/DDBJ databases">
        <title>Draft genome sequence of Collimonas sp. strain H4R21, an effective mineral-weathering bacterial strain isolated from the beech rhizosphere.</title>
        <authorList>
            <person name="Morin E."/>
            <person name="Uroz S."/>
            <person name="Leveau J.H.J."/>
            <person name="Kumar R."/>
            <person name="Rey M.W."/>
            <person name="Pham J."/>
        </authorList>
    </citation>
    <scope>NUCLEOTIDE SEQUENCE [LARGE SCALE GENOMIC DNA]</scope>
    <source>
        <strain evidence="1 2">H4R21</strain>
    </source>
</reference>
<organism evidence="1 2">
    <name type="scientific">Collimonas rhizosphaerae</name>
    <dbReference type="NCBI Taxonomy" id="3126357"/>
    <lineage>
        <taxon>Bacteria</taxon>
        <taxon>Pseudomonadati</taxon>
        <taxon>Pseudomonadota</taxon>
        <taxon>Betaproteobacteria</taxon>
        <taxon>Burkholderiales</taxon>
        <taxon>Oxalobacteraceae</taxon>
        <taxon>Collimonas</taxon>
    </lineage>
</organism>
<proteinExistence type="predicted"/>